<organism evidence="4 5">
    <name type="scientific">Thiothrix nivea (strain ATCC 35100 / DSM 5205 / JP2)</name>
    <dbReference type="NCBI Taxonomy" id="870187"/>
    <lineage>
        <taxon>Bacteria</taxon>
        <taxon>Pseudomonadati</taxon>
        <taxon>Pseudomonadota</taxon>
        <taxon>Gammaproteobacteria</taxon>
        <taxon>Thiotrichales</taxon>
        <taxon>Thiotrichaceae</taxon>
        <taxon>Thiothrix</taxon>
    </lineage>
</organism>
<dbReference type="Proteomes" id="UP000005317">
    <property type="component" value="Unassembled WGS sequence"/>
</dbReference>
<protein>
    <recommendedName>
        <fullName evidence="6">Transmembrane protein</fullName>
    </recommendedName>
</protein>
<dbReference type="OrthoDB" id="5625002at2"/>
<feature type="transmembrane region" description="Helical" evidence="3">
    <location>
        <begin position="31"/>
        <end position="53"/>
    </location>
</feature>
<evidence type="ECO:0000256" key="3">
    <source>
        <dbReference type="SAM" id="Phobius"/>
    </source>
</evidence>
<dbReference type="EMBL" id="JH651384">
    <property type="protein sequence ID" value="EIJ33493.1"/>
    <property type="molecule type" value="Genomic_DNA"/>
</dbReference>
<feature type="coiled-coil region" evidence="1">
    <location>
        <begin position="65"/>
        <end position="92"/>
    </location>
</feature>
<dbReference type="RefSeq" id="WP_002707444.1">
    <property type="nucleotide sequence ID" value="NZ_JH651384.1"/>
</dbReference>
<keyword evidence="1" id="KW-0175">Coiled coil</keyword>
<evidence type="ECO:0000313" key="5">
    <source>
        <dbReference type="Proteomes" id="UP000005317"/>
    </source>
</evidence>
<feature type="compositionally biased region" description="Polar residues" evidence="2">
    <location>
        <begin position="167"/>
        <end position="183"/>
    </location>
</feature>
<keyword evidence="3" id="KW-0472">Membrane</keyword>
<reference evidence="5" key="1">
    <citation type="journal article" date="2011" name="Stand. Genomic Sci.">
        <title>Genome sequence of the filamentous, gliding Thiothrix nivea neotype strain (JP2(T)).</title>
        <authorList>
            <person name="Lapidus A."/>
            <person name="Nolan M."/>
            <person name="Lucas S."/>
            <person name="Glavina Del Rio T."/>
            <person name="Tice H."/>
            <person name="Cheng J.F."/>
            <person name="Tapia R."/>
            <person name="Han C."/>
            <person name="Goodwin L."/>
            <person name="Pitluck S."/>
            <person name="Liolios K."/>
            <person name="Pagani I."/>
            <person name="Ivanova N."/>
            <person name="Huntemann M."/>
            <person name="Mavromatis K."/>
            <person name="Mikhailova N."/>
            <person name="Pati A."/>
            <person name="Chen A."/>
            <person name="Palaniappan K."/>
            <person name="Land M."/>
            <person name="Brambilla E.M."/>
            <person name="Rohde M."/>
            <person name="Abt B."/>
            <person name="Verbarg S."/>
            <person name="Goker M."/>
            <person name="Bristow J."/>
            <person name="Eisen J.A."/>
            <person name="Markowitz V."/>
            <person name="Hugenholtz P."/>
            <person name="Kyrpides N.C."/>
            <person name="Klenk H.P."/>
            <person name="Woyke T."/>
        </authorList>
    </citation>
    <scope>NUCLEOTIDE SEQUENCE [LARGE SCALE GENOMIC DNA]</scope>
    <source>
        <strain evidence="5">ATCC 35100 / DSM 5205 / JP2</strain>
    </source>
</reference>
<feature type="transmembrane region" description="Helical" evidence="3">
    <location>
        <begin position="131"/>
        <end position="148"/>
    </location>
</feature>
<proteinExistence type="predicted"/>
<feature type="transmembrane region" description="Helical" evidence="3">
    <location>
        <begin position="105"/>
        <end position="125"/>
    </location>
</feature>
<evidence type="ECO:0008006" key="6">
    <source>
        <dbReference type="Google" id="ProtNLM"/>
    </source>
</evidence>
<feature type="region of interest" description="Disordered" evidence="2">
    <location>
        <begin position="157"/>
        <end position="189"/>
    </location>
</feature>
<keyword evidence="3" id="KW-0812">Transmembrane</keyword>
<evidence type="ECO:0000256" key="2">
    <source>
        <dbReference type="SAM" id="MobiDB-lite"/>
    </source>
</evidence>
<name>A0A656HB33_THINJ</name>
<evidence type="ECO:0000256" key="1">
    <source>
        <dbReference type="SAM" id="Coils"/>
    </source>
</evidence>
<sequence precursor="true">MLKFLPGILLLQALTAALVLLTPSELESWGWLRLATPIVIIGLVTAAWFGSIASHQHKDTISRLQENHARERENLRVNAERAKTRLVKQAQKETIQEVRRTSTQANIKVGMAFAGAAGLGGLLLLTQFMTLGLLTLTTAGGALGGYILRIRQERRNASQPPLIRGGSKTSLPPNNRGTTQLPASLQKGE</sequence>
<keyword evidence="5" id="KW-1185">Reference proteome</keyword>
<dbReference type="AlphaFoldDB" id="A0A656HB33"/>
<keyword evidence="3" id="KW-1133">Transmembrane helix</keyword>
<evidence type="ECO:0000313" key="4">
    <source>
        <dbReference type="EMBL" id="EIJ33493.1"/>
    </source>
</evidence>
<gene>
    <name evidence="4" type="ORF">Thini_0865</name>
</gene>
<accession>A0A656HB33</accession>